<dbReference type="EMBL" id="JANUCP010000003">
    <property type="protein sequence ID" value="MCS3919433.1"/>
    <property type="molecule type" value="Genomic_DNA"/>
</dbReference>
<evidence type="ECO:0000256" key="1">
    <source>
        <dbReference type="ARBA" id="ARBA00022485"/>
    </source>
</evidence>
<dbReference type="PROSITE" id="PS00198">
    <property type="entry name" value="4FE4S_FER_1"/>
    <property type="match status" value="2"/>
</dbReference>
<keyword evidence="7" id="KW-1185">Reference proteome</keyword>
<gene>
    <name evidence="6" type="ORF">M2350_001846</name>
</gene>
<dbReference type="RefSeq" id="WP_259095845.1">
    <property type="nucleotide sequence ID" value="NZ_CP130454.1"/>
</dbReference>
<feature type="domain" description="4Fe-4S ferredoxin-type" evidence="5">
    <location>
        <begin position="54"/>
        <end position="84"/>
    </location>
</feature>
<proteinExistence type="predicted"/>
<dbReference type="InterPro" id="IPR050572">
    <property type="entry name" value="Fe-S_Ferredoxin"/>
</dbReference>
<dbReference type="Proteomes" id="UP001204798">
    <property type="component" value="Unassembled WGS sequence"/>
</dbReference>
<feature type="domain" description="4Fe-4S ferredoxin-type" evidence="5">
    <location>
        <begin position="17"/>
        <end position="46"/>
    </location>
</feature>
<dbReference type="EC" id="1.2.7.3" evidence="6"/>
<dbReference type="PANTHER" id="PTHR43687">
    <property type="entry name" value="ADENYLYLSULFATE REDUCTASE, BETA SUBUNIT"/>
    <property type="match status" value="1"/>
</dbReference>
<dbReference type="InterPro" id="IPR017896">
    <property type="entry name" value="4Fe4S_Fe-S-bd"/>
</dbReference>
<comment type="caution">
    <text evidence="6">The sequence shown here is derived from an EMBL/GenBank/DDBJ whole genome shotgun (WGS) entry which is preliminary data.</text>
</comment>
<dbReference type="PROSITE" id="PS51379">
    <property type="entry name" value="4FE4S_FER_2"/>
    <property type="match status" value="2"/>
</dbReference>
<reference evidence="6 7" key="1">
    <citation type="submission" date="2022-08" db="EMBL/GenBank/DDBJ databases">
        <title>Bacterial and archaeal communities from various locations to study Microbial Dark Matter (Phase II).</title>
        <authorList>
            <person name="Stepanauskas R."/>
        </authorList>
    </citation>
    <scope>NUCLEOTIDE SEQUENCE [LARGE SCALE GENOMIC DNA]</scope>
    <source>
        <strain evidence="6 7">PD1</strain>
    </source>
</reference>
<evidence type="ECO:0000256" key="2">
    <source>
        <dbReference type="ARBA" id="ARBA00022723"/>
    </source>
</evidence>
<keyword evidence="1" id="KW-0004">4Fe-4S</keyword>
<dbReference type="PANTHER" id="PTHR43687:SF4">
    <property type="entry name" value="BLR5484 PROTEIN"/>
    <property type="match status" value="1"/>
</dbReference>
<dbReference type="GO" id="GO:0047553">
    <property type="term" value="F:2-oxoglutarate synthase activity"/>
    <property type="evidence" value="ECO:0007669"/>
    <property type="project" value="UniProtKB-EC"/>
</dbReference>
<protein>
    <submittedName>
        <fullName evidence="6">2-oxoglutarate ferredoxin oxidoreductase subunit delta</fullName>
        <ecNumber evidence="6">1.2.7.3</ecNumber>
    </submittedName>
</protein>
<keyword evidence="2" id="KW-0479">Metal-binding</keyword>
<dbReference type="SUPFAM" id="SSF54862">
    <property type="entry name" value="4Fe-4S ferredoxins"/>
    <property type="match status" value="1"/>
</dbReference>
<organism evidence="6 7">
    <name type="scientific">Candidatus Fervidibacter sacchari</name>
    <dbReference type="NCBI Taxonomy" id="1448929"/>
    <lineage>
        <taxon>Bacteria</taxon>
        <taxon>Candidatus Fervidibacterota</taxon>
        <taxon>Candidatus Fervidibacter</taxon>
    </lineage>
</organism>
<sequence length="104" mass="11449">MDLKRKPIVQPAHKVRGKVIIHEERCKGCGFCIEFCPKGVLAASPKFNSKGYHPPYAAKPEDCVNCNLCFLVCPEFAIYSIPADEREIRVVFAPSVPTTLAAGD</sequence>
<evidence type="ECO:0000259" key="5">
    <source>
        <dbReference type="PROSITE" id="PS51379"/>
    </source>
</evidence>
<evidence type="ECO:0000313" key="7">
    <source>
        <dbReference type="Proteomes" id="UP001204798"/>
    </source>
</evidence>
<keyword evidence="3" id="KW-0408">Iron</keyword>
<dbReference type="Pfam" id="PF12838">
    <property type="entry name" value="Fer4_7"/>
    <property type="match status" value="1"/>
</dbReference>
<keyword evidence="6" id="KW-0560">Oxidoreductase</keyword>
<dbReference type="Gene3D" id="3.30.70.20">
    <property type="match status" value="1"/>
</dbReference>
<dbReference type="InterPro" id="IPR017900">
    <property type="entry name" value="4Fe4S_Fe_S_CS"/>
</dbReference>
<evidence type="ECO:0000256" key="3">
    <source>
        <dbReference type="ARBA" id="ARBA00023004"/>
    </source>
</evidence>
<evidence type="ECO:0000256" key="4">
    <source>
        <dbReference type="ARBA" id="ARBA00023014"/>
    </source>
</evidence>
<evidence type="ECO:0000313" key="6">
    <source>
        <dbReference type="EMBL" id="MCS3919433.1"/>
    </source>
</evidence>
<accession>A0ABT2ENA1</accession>
<keyword evidence="4" id="KW-0411">Iron-sulfur</keyword>
<name>A0ABT2ENA1_9BACT</name>